<evidence type="ECO:0000313" key="3">
    <source>
        <dbReference type="Proteomes" id="UP001432322"/>
    </source>
</evidence>
<protein>
    <submittedName>
        <fullName evidence="2">Uncharacterized protein</fullName>
    </submittedName>
</protein>
<comment type="caution">
    <text evidence="2">The sequence shown here is derived from an EMBL/GenBank/DDBJ whole genome shotgun (WGS) entry which is preliminary data.</text>
</comment>
<evidence type="ECO:0000256" key="1">
    <source>
        <dbReference type="SAM" id="MobiDB-lite"/>
    </source>
</evidence>
<dbReference type="Proteomes" id="UP001432322">
    <property type="component" value="Unassembled WGS sequence"/>
</dbReference>
<sequence>RMLSTPSSGPHTPAGFFSPLMGSAHFIPVLQQTWPSFDYTCLSKNNNDAAAPDPADLAPKCFDNLLSNQLSSFVSMVSSSAQSLRDLVAPSPRPAEAPSPLPVAPSPANGFKMPEILPVPIPAPKPTQKNTLQQVQLQQQQPEMQLSASWMLDLDDGWDNDGRDVEIIPSPWQQRCQGSEDYLYEAMDSDVESELEGVMSDPKESFDDLPTDETATWKMRFLLEALRAGAPAPANFYEPVDSVVSGLYAISEESSGGASDEGAEVAPPKRQARVGRGCGGKKSHAFEAAALRLTREEMDAYAVREEDKEEKKSDRKKKRGGRGGKGNRRWYYHKSATQAAK</sequence>
<accession>A0AAV5WJV3</accession>
<reference evidence="2" key="1">
    <citation type="submission" date="2023-10" db="EMBL/GenBank/DDBJ databases">
        <title>Genome assembly of Pristionchus species.</title>
        <authorList>
            <person name="Yoshida K."/>
            <person name="Sommer R.J."/>
        </authorList>
    </citation>
    <scope>NUCLEOTIDE SEQUENCE</scope>
    <source>
        <strain evidence="2">RS5133</strain>
    </source>
</reference>
<feature type="region of interest" description="Disordered" evidence="1">
    <location>
        <begin position="300"/>
        <end position="341"/>
    </location>
</feature>
<dbReference type="AlphaFoldDB" id="A0AAV5WJV3"/>
<feature type="region of interest" description="Disordered" evidence="1">
    <location>
        <begin position="87"/>
        <end position="109"/>
    </location>
</feature>
<feature type="compositionally biased region" description="Low complexity" evidence="1">
    <location>
        <begin position="253"/>
        <end position="266"/>
    </location>
</feature>
<organism evidence="2 3">
    <name type="scientific">Pristionchus fissidentatus</name>
    <dbReference type="NCBI Taxonomy" id="1538716"/>
    <lineage>
        <taxon>Eukaryota</taxon>
        <taxon>Metazoa</taxon>
        <taxon>Ecdysozoa</taxon>
        <taxon>Nematoda</taxon>
        <taxon>Chromadorea</taxon>
        <taxon>Rhabditida</taxon>
        <taxon>Rhabditina</taxon>
        <taxon>Diplogasteromorpha</taxon>
        <taxon>Diplogasteroidea</taxon>
        <taxon>Neodiplogasteridae</taxon>
        <taxon>Pristionchus</taxon>
    </lineage>
</organism>
<evidence type="ECO:0000313" key="2">
    <source>
        <dbReference type="EMBL" id="GMT31713.1"/>
    </source>
</evidence>
<feature type="region of interest" description="Disordered" evidence="1">
    <location>
        <begin position="253"/>
        <end position="280"/>
    </location>
</feature>
<feature type="compositionally biased region" description="Pro residues" evidence="1">
    <location>
        <begin position="91"/>
        <end position="105"/>
    </location>
</feature>
<feature type="non-terminal residue" evidence="2">
    <location>
        <position position="1"/>
    </location>
</feature>
<proteinExistence type="predicted"/>
<feature type="compositionally biased region" description="Basic residues" evidence="1">
    <location>
        <begin position="314"/>
        <end position="332"/>
    </location>
</feature>
<dbReference type="EMBL" id="BTSY01000006">
    <property type="protein sequence ID" value="GMT31713.1"/>
    <property type="molecule type" value="Genomic_DNA"/>
</dbReference>
<keyword evidence="3" id="KW-1185">Reference proteome</keyword>
<name>A0AAV5WJV3_9BILA</name>
<gene>
    <name evidence="2" type="ORF">PFISCL1PPCAC_23010</name>
</gene>
<feature type="compositionally biased region" description="Basic and acidic residues" evidence="1">
    <location>
        <begin position="300"/>
        <end position="313"/>
    </location>
</feature>